<protein>
    <submittedName>
        <fullName evidence="2">Uncharacterized protein</fullName>
    </submittedName>
</protein>
<feature type="region of interest" description="Disordered" evidence="1">
    <location>
        <begin position="1"/>
        <end position="58"/>
    </location>
</feature>
<evidence type="ECO:0000313" key="3">
    <source>
        <dbReference type="Proteomes" id="UP000215453"/>
    </source>
</evidence>
<dbReference type="AlphaFoldDB" id="A0A1Y6M101"/>
<dbReference type="EMBL" id="LT882692">
    <property type="protein sequence ID" value="SMY30327.1"/>
    <property type="molecule type" value="Genomic_DNA"/>
</dbReference>
<feature type="compositionally biased region" description="Low complexity" evidence="1">
    <location>
        <begin position="43"/>
        <end position="58"/>
    </location>
</feature>
<feature type="region of interest" description="Disordered" evidence="1">
    <location>
        <begin position="86"/>
        <end position="112"/>
    </location>
</feature>
<feature type="compositionally biased region" description="Polar residues" evidence="1">
    <location>
        <begin position="1"/>
        <end position="42"/>
    </location>
</feature>
<organism evidence="2 3">
    <name type="scientific">Zymoseptoria tritici ST99CH_1A5</name>
    <dbReference type="NCBI Taxonomy" id="1276529"/>
    <lineage>
        <taxon>Eukaryota</taxon>
        <taxon>Fungi</taxon>
        <taxon>Dikarya</taxon>
        <taxon>Ascomycota</taxon>
        <taxon>Pezizomycotina</taxon>
        <taxon>Dothideomycetes</taxon>
        <taxon>Dothideomycetidae</taxon>
        <taxon>Mycosphaerellales</taxon>
        <taxon>Mycosphaerellaceae</taxon>
        <taxon>Zymoseptoria</taxon>
    </lineage>
</organism>
<evidence type="ECO:0000256" key="1">
    <source>
        <dbReference type="SAM" id="MobiDB-lite"/>
    </source>
</evidence>
<accession>A0A1Y6M101</accession>
<reference evidence="2 3" key="1">
    <citation type="submission" date="2016-10" db="EMBL/GenBank/DDBJ databases">
        <authorList>
            <person name="Varghese N."/>
        </authorList>
    </citation>
    <scope>NUCLEOTIDE SEQUENCE [LARGE SCALE GENOMIC DNA]</scope>
</reference>
<name>A0A1Y6M101_ZYMTR</name>
<gene>
    <name evidence="2" type="ORF">ZT1A5_G11779</name>
</gene>
<proteinExistence type="predicted"/>
<dbReference type="Proteomes" id="UP000215453">
    <property type="component" value="Chromosome 17"/>
</dbReference>
<sequence>MNTTSATFDNKGTAMSDNKKSTTSPSTTADETDTSSCASTRIQAGSTASSQSHAQAAYCSAAPSLAAKSLHLTVAPPPALLPSAATLPQLAIDQPPTLQHPPSAATPRPPGRALWPMQTCRHRLSAASQLHAFSQSENHRPFQRLHSREGLEIVWTKRIKGDKG</sequence>
<evidence type="ECO:0000313" key="2">
    <source>
        <dbReference type="EMBL" id="SMY30327.1"/>
    </source>
</evidence>